<organism evidence="2 3">
    <name type="scientific">Candidatus Iainarchaeum sp</name>
    <dbReference type="NCBI Taxonomy" id="3101447"/>
    <lineage>
        <taxon>Archaea</taxon>
        <taxon>Candidatus Iainarchaeota</taxon>
        <taxon>Candidatus Iainarchaeia</taxon>
        <taxon>Candidatus Iainarchaeales</taxon>
        <taxon>Candidatus Iainarchaeaceae</taxon>
        <taxon>Candidatus Iainarchaeum</taxon>
    </lineage>
</organism>
<comment type="caution">
    <text evidence="2">The sequence shown here is derived from an EMBL/GenBank/DDBJ whole genome shotgun (WGS) entry which is preliminary data.</text>
</comment>
<dbReference type="EMBL" id="JAFGDB010000080">
    <property type="protein sequence ID" value="MBN2067751.1"/>
    <property type="molecule type" value="Genomic_DNA"/>
</dbReference>
<name>A0A938YXZ5_9ARCH</name>
<evidence type="ECO:0000256" key="1">
    <source>
        <dbReference type="SAM" id="Phobius"/>
    </source>
</evidence>
<keyword evidence="1" id="KW-0812">Transmembrane</keyword>
<keyword evidence="1" id="KW-1133">Transmembrane helix</keyword>
<feature type="transmembrane region" description="Helical" evidence="1">
    <location>
        <begin position="20"/>
        <end position="41"/>
    </location>
</feature>
<dbReference type="AlphaFoldDB" id="A0A938YXZ5"/>
<accession>A0A938YXZ5</accession>
<proteinExistence type="predicted"/>
<dbReference type="Proteomes" id="UP000809243">
    <property type="component" value="Unassembled WGS sequence"/>
</dbReference>
<evidence type="ECO:0000313" key="3">
    <source>
        <dbReference type="Proteomes" id="UP000809243"/>
    </source>
</evidence>
<evidence type="ECO:0000313" key="2">
    <source>
        <dbReference type="EMBL" id="MBN2067751.1"/>
    </source>
</evidence>
<protein>
    <submittedName>
        <fullName evidence="2">Uncharacterized protein</fullName>
    </submittedName>
</protein>
<gene>
    <name evidence="2" type="ORF">JW744_04750</name>
</gene>
<keyword evidence="1" id="KW-0472">Membrane</keyword>
<reference evidence="2" key="1">
    <citation type="submission" date="2021-01" db="EMBL/GenBank/DDBJ databases">
        <title>Active Sulfur Cycling in an Early Earth Analoge.</title>
        <authorList>
            <person name="Hahn C.R."/>
            <person name="Youssef N.H."/>
            <person name="Elshahed M."/>
        </authorList>
    </citation>
    <scope>NUCLEOTIDE SEQUENCE</scope>
    <source>
        <strain evidence="2">Zod_Metabat.1151</strain>
    </source>
</reference>
<sequence>MYPGNLKLNKKGQEFSGFRLLVEAVMVVLIMVIIFAILTHIESIRHDVSKRKLFDGFKKAFDAPDGSVIFEENLVLTANSAYTAGAFANTVTGISPECIEFRAIESPAFLVGESSIEIGQQVETDVYYSCQRQYEGGECPITCIISFGRDLRE</sequence>